<keyword evidence="5" id="KW-0206">Cytoskeleton</keyword>
<evidence type="ECO:0000313" key="10">
    <source>
        <dbReference type="EMBL" id="KAG2393998.1"/>
    </source>
</evidence>
<name>A0AA88KQ88_NAELO</name>
<protein>
    <recommendedName>
        <fullName evidence="7">Centriolar satellite-associated tubulin polyglutamylase complex regulator 1</fullName>
    </recommendedName>
</protein>
<gene>
    <name evidence="10" type="ORF">C9374_003762</name>
</gene>
<accession>A0AA88KQ88</accession>
<keyword evidence="4" id="KW-0493">Microtubule</keyword>
<dbReference type="AlphaFoldDB" id="A0AA88KQ88"/>
<dbReference type="InterPro" id="IPR038968">
    <property type="entry name" value="CSTPP1"/>
</dbReference>
<dbReference type="CDD" id="cd22959">
    <property type="entry name" value="DD_C11orf49"/>
    <property type="match status" value="1"/>
</dbReference>
<evidence type="ECO:0000256" key="7">
    <source>
        <dbReference type="ARBA" id="ARBA00033769"/>
    </source>
</evidence>
<dbReference type="EMBL" id="PYSW02000001">
    <property type="protein sequence ID" value="KAG2393998.1"/>
    <property type="molecule type" value="Genomic_DNA"/>
</dbReference>
<dbReference type="SUPFAM" id="SSF47391">
    <property type="entry name" value="Dimerization-anchoring domain of cAMP-dependent PK regulatory subunit"/>
    <property type="match status" value="1"/>
</dbReference>
<comment type="caution">
    <text evidence="10">The sequence shown here is derived from an EMBL/GenBank/DDBJ whole genome shotgun (WGS) entry which is preliminary data.</text>
</comment>
<proteinExistence type="inferred from homology"/>
<evidence type="ECO:0000256" key="3">
    <source>
        <dbReference type="ARBA" id="ARBA00022553"/>
    </source>
</evidence>
<feature type="compositionally biased region" description="Low complexity" evidence="9">
    <location>
        <begin position="1"/>
        <end position="12"/>
    </location>
</feature>
<keyword evidence="2" id="KW-0963">Cytoplasm</keyword>
<feature type="region of interest" description="Disordered" evidence="9">
    <location>
        <begin position="1"/>
        <end position="67"/>
    </location>
</feature>
<dbReference type="PANTHER" id="PTHR34252">
    <property type="entry name" value="UPF0705 PROTEIN C11ORF49"/>
    <property type="match status" value="1"/>
</dbReference>
<reference evidence="10 11" key="1">
    <citation type="journal article" date="2018" name="BMC Genomics">
        <title>The genome of Naegleria lovaniensis, the basis for a comparative approach to unravel pathogenicity factors of the human pathogenic amoeba N. fowleri.</title>
        <authorList>
            <person name="Liechti N."/>
            <person name="Schurch N."/>
            <person name="Bruggmann R."/>
            <person name="Wittwer M."/>
        </authorList>
    </citation>
    <scope>NUCLEOTIDE SEQUENCE [LARGE SCALE GENOMIC DNA]</scope>
    <source>
        <strain evidence="10 11">ATCC 30569</strain>
    </source>
</reference>
<evidence type="ECO:0000256" key="4">
    <source>
        <dbReference type="ARBA" id="ARBA00022701"/>
    </source>
</evidence>
<evidence type="ECO:0000256" key="5">
    <source>
        <dbReference type="ARBA" id="ARBA00023212"/>
    </source>
</evidence>
<dbReference type="Gene3D" id="1.20.890.10">
    <property type="entry name" value="cAMP-dependent protein kinase regulatory subunit, dimerization-anchoring domain"/>
    <property type="match status" value="1"/>
</dbReference>
<dbReference type="RefSeq" id="XP_044555892.1">
    <property type="nucleotide sequence ID" value="XM_044693326.1"/>
</dbReference>
<dbReference type="Proteomes" id="UP000816034">
    <property type="component" value="Unassembled WGS sequence"/>
</dbReference>
<keyword evidence="11" id="KW-1185">Reference proteome</keyword>
<comment type="similarity">
    <text evidence="6">Belongs to the CSTPP1 family.</text>
</comment>
<evidence type="ECO:0000256" key="8">
    <source>
        <dbReference type="ARBA" id="ARBA00045673"/>
    </source>
</evidence>
<feature type="compositionally biased region" description="Polar residues" evidence="9">
    <location>
        <begin position="20"/>
        <end position="39"/>
    </location>
</feature>
<comment type="function">
    <text evidence="8">Regulator of the tubulin polyglutamylase complex (TPGC) that controls cytoskeletal organization, nuclear shape, and cilium disassembly by balancing microtubule and actin assembly. Regulates the assembly and stability of the TPGC and thereby modulates polyglutamylation of the microtubule, which antagonizes MAP4 binding.</text>
</comment>
<comment type="subcellular location">
    <subcellularLocation>
        <location evidence="1">Cytoplasm</location>
        <location evidence="1">Cytoskeleton</location>
        <location evidence="1">Microtubule organizing center</location>
        <location evidence="1">Centrosome</location>
        <location evidence="1">Centriolar satellite</location>
    </subcellularLocation>
</comment>
<dbReference type="GO" id="GO:0034451">
    <property type="term" value="C:centriolar satellite"/>
    <property type="evidence" value="ECO:0007669"/>
    <property type="project" value="UniProtKB-SubCell"/>
</dbReference>
<evidence type="ECO:0000256" key="6">
    <source>
        <dbReference type="ARBA" id="ARBA00033750"/>
    </source>
</evidence>
<keyword evidence="3" id="KW-0597">Phosphoprotein</keyword>
<evidence type="ECO:0000256" key="9">
    <source>
        <dbReference type="SAM" id="MobiDB-lite"/>
    </source>
</evidence>
<feature type="compositionally biased region" description="Low complexity" evidence="9">
    <location>
        <begin position="45"/>
        <end position="58"/>
    </location>
</feature>
<dbReference type="PANTHER" id="PTHR34252:SF1">
    <property type="entry name" value="CENTRIOLAR SATELLITE-ASSOCIATED TUBULIN POLYGLUTAMYLASE COMPLEX REGULATOR 1"/>
    <property type="match status" value="1"/>
</dbReference>
<evidence type="ECO:0000313" key="11">
    <source>
        <dbReference type="Proteomes" id="UP000816034"/>
    </source>
</evidence>
<sequence>MSQSLPSSSASSRRPIGMMTPTTSAYHTSNHTSPTATSLHDTRPSSSSSACTRSFSGHNPHHSHHQHSTSTSFASFFHHEGEEYLKRYQVHFYLNDVLSQLLFLREEDPMQYLAQYFRSVVSGTNIIHKSFSYIFANPRNRLSFADYFEQIYSKISNEQKMNFSEYYQLTTLLCEDFPENIMTSIYKSVIMYPTLMKHKEIFKDFSEDVTKHPTILSFYQSIDESIELCEEKKMIELPPFQTFIVAMRVYLFFYEFFEQVLENVFENSYSTLISSGVLKKMVHPILTMKSTQCVPSMQVFDILVEKSIQLRRNLVNSSSNLGIPAPKLSFCELCEAFYQHVVEVSTNTASSISTQTSTASTTINADVLSLMDSSQLPISVSCAERQKLRLRKEILKVYSGVKENNIVTSNK</sequence>
<organism evidence="10 11">
    <name type="scientific">Naegleria lovaniensis</name>
    <name type="common">Amoeba</name>
    <dbReference type="NCBI Taxonomy" id="51637"/>
    <lineage>
        <taxon>Eukaryota</taxon>
        <taxon>Discoba</taxon>
        <taxon>Heterolobosea</taxon>
        <taxon>Tetramitia</taxon>
        <taxon>Eutetramitia</taxon>
        <taxon>Vahlkampfiidae</taxon>
        <taxon>Naegleria</taxon>
    </lineage>
</organism>
<evidence type="ECO:0000256" key="2">
    <source>
        <dbReference type="ARBA" id="ARBA00022490"/>
    </source>
</evidence>
<evidence type="ECO:0000256" key="1">
    <source>
        <dbReference type="ARBA" id="ARBA00004607"/>
    </source>
</evidence>
<dbReference type="GeneID" id="68096217"/>
<dbReference type="GO" id="GO:0005874">
    <property type="term" value="C:microtubule"/>
    <property type="evidence" value="ECO:0007669"/>
    <property type="project" value="UniProtKB-KW"/>
</dbReference>